<feature type="coiled-coil region" evidence="1">
    <location>
        <begin position="151"/>
        <end position="227"/>
    </location>
</feature>
<proteinExistence type="predicted"/>
<keyword evidence="1" id="KW-0175">Coiled coil</keyword>
<dbReference type="AlphaFoldDB" id="A0A067HAN5"/>
<evidence type="ECO:0000256" key="2">
    <source>
        <dbReference type="SAM" id="MobiDB-lite"/>
    </source>
</evidence>
<evidence type="ECO:0000313" key="3">
    <source>
        <dbReference type="EMBL" id="KDO84872.1"/>
    </source>
</evidence>
<accession>A0A067HAN5</accession>
<organism evidence="3 4">
    <name type="scientific">Citrus sinensis</name>
    <name type="common">Sweet orange</name>
    <name type="synonym">Citrus aurantium var. sinensis</name>
    <dbReference type="NCBI Taxonomy" id="2711"/>
    <lineage>
        <taxon>Eukaryota</taxon>
        <taxon>Viridiplantae</taxon>
        <taxon>Streptophyta</taxon>
        <taxon>Embryophyta</taxon>
        <taxon>Tracheophyta</taxon>
        <taxon>Spermatophyta</taxon>
        <taxon>Magnoliopsida</taxon>
        <taxon>eudicotyledons</taxon>
        <taxon>Gunneridae</taxon>
        <taxon>Pentapetalae</taxon>
        <taxon>rosids</taxon>
        <taxon>malvids</taxon>
        <taxon>Sapindales</taxon>
        <taxon>Rutaceae</taxon>
        <taxon>Aurantioideae</taxon>
        <taxon>Citrus</taxon>
    </lineage>
</organism>
<dbReference type="PANTHER" id="PTHR35992">
    <property type="entry name" value="CYTOMATRIX PROTEIN-LIKE PROTEIN"/>
    <property type="match status" value="1"/>
</dbReference>
<gene>
    <name evidence="3" type="ORF">CISIN_1g018386mg</name>
</gene>
<dbReference type="Proteomes" id="UP000027120">
    <property type="component" value="Unassembled WGS sequence"/>
</dbReference>
<dbReference type="eggNOG" id="ENOG502QW57">
    <property type="taxonomic scope" value="Eukaryota"/>
</dbReference>
<dbReference type="PaxDb" id="2711-XP_006473660.1"/>
<dbReference type="EMBL" id="KK784874">
    <property type="protein sequence ID" value="KDO84872.1"/>
    <property type="molecule type" value="Genomic_DNA"/>
</dbReference>
<dbReference type="PANTHER" id="PTHR35992:SF1">
    <property type="entry name" value="CYTOMATRIX PROTEIN-LIKE PROTEIN"/>
    <property type="match status" value="1"/>
</dbReference>
<feature type="compositionally biased region" description="Polar residues" evidence="2">
    <location>
        <begin position="247"/>
        <end position="261"/>
    </location>
</feature>
<evidence type="ECO:0000256" key="1">
    <source>
        <dbReference type="SAM" id="Coils"/>
    </source>
</evidence>
<feature type="compositionally biased region" description="Polar residues" evidence="2">
    <location>
        <begin position="270"/>
        <end position="290"/>
    </location>
</feature>
<dbReference type="SMR" id="A0A067HAN5"/>
<sequence>MGKTTRSQASLERQKRDKILVKMLKSQQEQIETLVKEREILEDHLKMQHEKWVSDVRLYEDHISQMKSEIVAQELIHLLDAAKSDMVVGLKLREASLLKLMLEYTDDQLADFMAWFDLLRQKPKDGEPKSIEVSAFLDERAFLWNQYKVMENDLTSKINSKRAEVDRANERIEKLLASTEQLQLSNNEKDETIAKLKTQIAQMETGSKKWNTEISRLTQELELLRKSRTASDTPVLNRCTRIAGATTSNAGDSVQNRSSTAGIKGRLRKSGSSSVTPLSNYSTTTAQSLGGKNGDNVVVNKQMPAAQVPLHVDSEKGTRSSKRKAVDVIPILDTPKLFSSKFKVPKLKNSFPHLNVR</sequence>
<protein>
    <submittedName>
        <fullName evidence="3">Uncharacterized protein</fullName>
    </submittedName>
</protein>
<evidence type="ECO:0000313" key="4">
    <source>
        <dbReference type="Proteomes" id="UP000027120"/>
    </source>
</evidence>
<dbReference type="STRING" id="2711.A0A067HAN5"/>
<name>A0A067HAN5_CITSI</name>
<feature type="region of interest" description="Disordered" evidence="2">
    <location>
        <begin position="247"/>
        <end position="296"/>
    </location>
</feature>
<keyword evidence="4" id="KW-1185">Reference proteome</keyword>
<reference evidence="3 4" key="1">
    <citation type="submission" date="2014-04" db="EMBL/GenBank/DDBJ databases">
        <authorList>
            <consortium name="International Citrus Genome Consortium"/>
            <person name="Gmitter F."/>
            <person name="Chen C."/>
            <person name="Farmerie W."/>
            <person name="Harkins T."/>
            <person name="Desany B."/>
            <person name="Mohiuddin M."/>
            <person name="Kodira C."/>
            <person name="Borodovsky M."/>
            <person name="Lomsadze A."/>
            <person name="Burns P."/>
            <person name="Jenkins J."/>
            <person name="Prochnik S."/>
            <person name="Shu S."/>
            <person name="Chapman J."/>
            <person name="Pitluck S."/>
            <person name="Schmutz J."/>
            <person name="Rokhsar D."/>
        </authorList>
    </citation>
    <scope>NUCLEOTIDE SEQUENCE</scope>
</reference>